<feature type="domain" description="Replication factor A C-terminal" evidence="15">
    <location>
        <begin position="507"/>
        <end position="650"/>
    </location>
</feature>
<comment type="similarity">
    <text evidence="2 11">Belongs to the replication factor A protein 1 family.</text>
</comment>
<evidence type="ECO:0000256" key="7">
    <source>
        <dbReference type="ARBA" id="ARBA00023125"/>
    </source>
</evidence>
<evidence type="ECO:0000256" key="10">
    <source>
        <dbReference type="ARBA" id="ARBA00062035"/>
    </source>
</evidence>
<dbReference type="FunFam" id="2.40.50.140:FF:000117">
    <property type="entry name" value="Replication protein A subunit"/>
    <property type="match status" value="1"/>
</dbReference>
<feature type="compositionally biased region" description="Low complexity" evidence="12">
    <location>
        <begin position="191"/>
        <end position="206"/>
    </location>
</feature>
<dbReference type="FunFam" id="2.40.50.140:FF:000041">
    <property type="entry name" value="Replication protein A subunit"/>
    <property type="match status" value="1"/>
</dbReference>
<dbReference type="InterPro" id="IPR004365">
    <property type="entry name" value="NA-bd_OB_tRNA"/>
</dbReference>
<comment type="subunit">
    <text evidence="10 11">Component of the heterotrimeric canonical replication protein A complex (RPA).</text>
</comment>
<dbReference type="GO" id="GO:0006281">
    <property type="term" value="P:DNA repair"/>
    <property type="evidence" value="ECO:0007669"/>
    <property type="project" value="InterPro"/>
</dbReference>
<dbReference type="GO" id="GO:0003677">
    <property type="term" value="F:DNA binding"/>
    <property type="evidence" value="ECO:0007669"/>
    <property type="project" value="UniProtKB-KW"/>
</dbReference>
<dbReference type="GO" id="GO:0006260">
    <property type="term" value="P:DNA replication"/>
    <property type="evidence" value="ECO:0007669"/>
    <property type="project" value="UniProtKB-KW"/>
</dbReference>
<evidence type="ECO:0000259" key="14">
    <source>
        <dbReference type="Pfam" id="PF04057"/>
    </source>
</evidence>
<dbReference type="EMBL" id="KQ978957">
    <property type="protein sequence ID" value="KYN27238.1"/>
    <property type="molecule type" value="Genomic_DNA"/>
</dbReference>
<keyword evidence="5 11" id="KW-0863">Zinc-finger</keyword>
<evidence type="ECO:0000256" key="1">
    <source>
        <dbReference type="ARBA" id="ARBA00004123"/>
    </source>
</evidence>
<evidence type="ECO:0000256" key="4">
    <source>
        <dbReference type="ARBA" id="ARBA00022723"/>
    </source>
</evidence>
<dbReference type="CDD" id="cd04475">
    <property type="entry name" value="RPA1_DBD_B"/>
    <property type="match status" value="1"/>
</dbReference>
<protein>
    <recommendedName>
        <fullName evidence="11">Replication protein A subunit</fullName>
    </recommendedName>
</protein>
<evidence type="ECO:0000256" key="11">
    <source>
        <dbReference type="RuleBase" id="RU364130"/>
    </source>
</evidence>
<dbReference type="Proteomes" id="UP000078492">
    <property type="component" value="Unassembled WGS sequence"/>
</dbReference>
<feature type="domain" description="Replication factor-A protein 1 N-terminal" evidence="14">
    <location>
        <begin position="71"/>
        <end position="169"/>
    </location>
</feature>
<evidence type="ECO:0000259" key="13">
    <source>
        <dbReference type="Pfam" id="PF01336"/>
    </source>
</evidence>
<evidence type="ECO:0000313" key="17">
    <source>
        <dbReference type="EMBL" id="KYN27238.1"/>
    </source>
</evidence>
<evidence type="ECO:0000256" key="12">
    <source>
        <dbReference type="SAM" id="MobiDB-lite"/>
    </source>
</evidence>
<organism evidence="17 18">
    <name type="scientific">Trachymyrmex cornetzi</name>
    <dbReference type="NCBI Taxonomy" id="471704"/>
    <lineage>
        <taxon>Eukaryota</taxon>
        <taxon>Metazoa</taxon>
        <taxon>Ecdysozoa</taxon>
        <taxon>Arthropoda</taxon>
        <taxon>Hexapoda</taxon>
        <taxon>Insecta</taxon>
        <taxon>Pterygota</taxon>
        <taxon>Neoptera</taxon>
        <taxon>Endopterygota</taxon>
        <taxon>Hymenoptera</taxon>
        <taxon>Apocrita</taxon>
        <taxon>Aculeata</taxon>
        <taxon>Formicoidea</taxon>
        <taxon>Formicidae</taxon>
        <taxon>Myrmicinae</taxon>
        <taxon>Trachymyrmex</taxon>
    </lineage>
</organism>
<dbReference type="FunFam" id="2.40.50.140:FF:000090">
    <property type="entry name" value="Replication protein A subunit"/>
    <property type="match status" value="1"/>
</dbReference>
<gene>
    <name evidence="17" type="ORF">ALC57_03582</name>
</gene>
<dbReference type="STRING" id="471704.A0A195EG69"/>
<dbReference type="PANTHER" id="PTHR47165">
    <property type="entry name" value="OS03G0429900 PROTEIN"/>
    <property type="match status" value="1"/>
</dbReference>
<evidence type="ECO:0000313" key="18">
    <source>
        <dbReference type="Proteomes" id="UP000078492"/>
    </source>
</evidence>
<name>A0A195EG69_9HYME</name>
<evidence type="ECO:0000256" key="5">
    <source>
        <dbReference type="ARBA" id="ARBA00022771"/>
    </source>
</evidence>
<feature type="region of interest" description="Disordered" evidence="12">
    <location>
        <begin position="178"/>
        <end position="222"/>
    </location>
</feature>
<accession>A0A195EG69</accession>
<evidence type="ECO:0000256" key="9">
    <source>
        <dbReference type="ARBA" id="ARBA00058595"/>
    </source>
</evidence>
<comment type="function">
    <text evidence="9 11">As part of the heterotrimeric replication protein A complex (RPA/RP-A), binds and stabilizes single-stranded DNA intermediates, that form during DNA replication or upon DNA stress. It prevents their reannealing and in parallel, recruits and activates different proteins and complexes involved in DNA metabolism. Thereby, it plays an essential role both in DNA replication and the cellular response to DNA damage.</text>
</comment>
<evidence type="ECO:0000256" key="6">
    <source>
        <dbReference type="ARBA" id="ARBA00022833"/>
    </source>
</evidence>
<dbReference type="InterPro" id="IPR013955">
    <property type="entry name" value="Rep_factor-A_C"/>
</dbReference>
<proteinExistence type="inferred from homology"/>
<dbReference type="CDD" id="cd04476">
    <property type="entry name" value="RPA1_DBD_C"/>
    <property type="match status" value="1"/>
</dbReference>
<dbReference type="Pfam" id="PF04057">
    <property type="entry name" value="Rep-A_N"/>
    <property type="match status" value="1"/>
</dbReference>
<evidence type="ECO:0000256" key="2">
    <source>
        <dbReference type="ARBA" id="ARBA00005690"/>
    </source>
</evidence>
<keyword evidence="6 11" id="KW-0862">Zinc</keyword>
<dbReference type="InterPro" id="IPR004591">
    <property type="entry name" value="Rfa1"/>
</dbReference>
<dbReference type="InterPro" id="IPR031657">
    <property type="entry name" value="REPA_OB_2"/>
</dbReference>
<keyword evidence="8 11" id="KW-0539">Nucleus</keyword>
<dbReference type="CDD" id="cd04474">
    <property type="entry name" value="RPA1_DBD_A"/>
    <property type="match status" value="1"/>
</dbReference>
<dbReference type="SUPFAM" id="SSF50249">
    <property type="entry name" value="Nucleic acid-binding proteins"/>
    <property type="match status" value="4"/>
</dbReference>
<dbReference type="NCBIfam" id="TIGR00617">
    <property type="entry name" value="rpa1"/>
    <property type="match status" value="1"/>
</dbReference>
<dbReference type="InterPro" id="IPR012340">
    <property type="entry name" value="NA-bd_OB-fold"/>
</dbReference>
<evidence type="ECO:0000256" key="3">
    <source>
        <dbReference type="ARBA" id="ARBA00022705"/>
    </source>
</evidence>
<keyword evidence="18" id="KW-1185">Reference proteome</keyword>
<feature type="compositionally biased region" description="Polar residues" evidence="12">
    <location>
        <begin position="207"/>
        <end position="222"/>
    </location>
</feature>
<evidence type="ECO:0000259" key="16">
    <source>
        <dbReference type="Pfam" id="PF16900"/>
    </source>
</evidence>
<dbReference type="Pfam" id="PF08646">
    <property type="entry name" value="Rep_fac-A_C"/>
    <property type="match status" value="1"/>
</dbReference>
<dbReference type="GO" id="GO:0005634">
    <property type="term" value="C:nucleus"/>
    <property type="evidence" value="ECO:0007669"/>
    <property type="project" value="UniProtKB-SubCell"/>
</dbReference>
<comment type="subcellular location">
    <subcellularLocation>
        <location evidence="1 11">Nucleus</location>
    </subcellularLocation>
</comment>
<evidence type="ECO:0000259" key="15">
    <source>
        <dbReference type="Pfam" id="PF08646"/>
    </source>
</evidence>
<dbReference type="CDD" id="cd04477">
    <property type="entry name" value="RPA1N"/>
    <property type="match status" value="1"/>
</dbReference>
<dbReference type="Pfam" id="PF01336">
    <property type="entry name" value="tRNA_anti-codon"/>
    <property type="match status" value="1"/>
</dbReference>
<dbReference type="Gene3D" id="2.40.50.140">
    <property type="entry name" value="Nucleic acid-binding proteins"/>
    <property type="match status" value="4"/>
</dbReference>
<dbReference type="PANTHER" id="PTHR47165:SF4">
    <property type="entry name" value="OS03G0429900 PROTEIN"/>
    <property type="match status" value="1"/>
</dbReference>
<dbReference type="GO" id="GO:0008270">
    <property type="term" value="F:zinc ion binding"/>
    <property type="evidence" value="ECO:0007669"/>
    <property type="project" value="UniProtKB-KW"/>
</dbReference>
<sequence>MESIFVLSLAEVSTTCKTSGKYWHKASASIFFTSLTHVMMNTSGLLPPNVVNLKTSIASLSFKLDANACKIMRGIDVHNPVLQVLSYKKLPRNANKDGSGNDRFRLLISDGQKLNSFTMLATQLNDLITENILNDYAICKITKYHMSSVNNNGKDKRVMLILDMEVLVSGDQVGNKIGNPTNIEMKPELESTSTSTSTSTSKATTAHYQNGSTRNGTSNNQASSDIYTTPIAALSPYQNKWVIKVRVTNKSPIKTWSNSRGEGKLFSMDLIDESGEIRCTAFRDQCDKFYDMIETGNVYYISRCTLKAANKQFCTLKNDYEMTLTNDTEIIPCHENSDDIPTLQFDFCPISQIENKEKNDLLDVLGVVTTFNDIQQIVQRTTGRELLKRDVNIVDDSGTMVCVTLWGKQAEDFDGSNNPIIAIKGARVGEFNGGKNLSLLHSSVFEKDPDLPEAHRLRGWYTAVGHSENIKSLSKAGGGGDFNAPLYTFEEATEARLGEKMNLADSFTVVATINMIRVENAIYKACPVESCKKKLIDQSTGVFRCEKCNKDYPNFIYRLLASMNIVDATGSRWITAFSEDAEKILGMSAQELGELKENDNDAFLQKFGEASFKKFIFTLRAKSEVFQDEMRIKHVCSSVAPVNYKTYLTHLTDRVSKLVHIEKLNSN</sequence>
<feature type="domain" description="OB" evidence="13">
    <location>
        <begin position="241"/>
        <end position="325"/>
    </location>
</feature>
<dbReference type="InterPro" id="IPR047192">
    <property type="entry name" value="Euk_RPA1_DBD_C"/>
</dbReference>
<dbReference type="InterPro" id="IPR007199">
    <property type="entry name" value="Rep_factor-A_N"/>
</dbReference>
<reference evidence="17 18" key="1">
    <citation type="submission" date="2015-09" db="EMBL/GenBank/DDBJ databases">
        <title>Trachymyrmex cornetzi WGS genome.</title>
        <authorList>
            <person name="Nygaard S."/>
            <person name="Hu H."/>
            <person name="Boomsma J."/>
            <person name="Zhang G."/>
        </authorList>
    </citation>
    <scope>NUCLEOTIDE SEQUENCE [LARGE SCALE GENOMIC DNA]</scope>
    <source>
        <strain evidence="17">Tcor2-1</strain>
        <tissue evidence="17">Whole body</tissue>
    </source>
</reference>
<dbReference type="Pfam" id="PF16900">
    <property type="entry name" value="REPA_OB_2"/>
    <property type="match status" value="1"/>
</dbReference>
<dbReference type="FunFam" id="2.40.50.140:FF:000064">
    <property type="entry name" value="Replication protein A subunit"/>
    <property type="match status" value="1"/>
</dbReference>
<dbReference type="AlphaFoldDB" id="A0A195EG69"/>
<keyword evidence="3 11" id="KW-0235">DNA replication</keyword>
<dbReference type="GO" id="GO:0006310">
    <property type="term" value="P:DNA recombination"/>
    <property type="evidence" value="ECO:0007669"/>
    <property type="project" value="InterPro"/>
</dbReference>
<keyword evidence="7 11" id="KW-0238">DNA-binding</keyword>
<evidence type="ECO:0000256" key="8">
    <source>
        <dbReference type="ARBA" id="ARBA00023242"/>
    </source>
</evidence>
<feature type="domain" description="Replication protein A OB" evidence="16">
    <location>
        <begin position="350"/>
        <end position="447"/>
    </location>
</feature>
<keyword evidence="4 11" id="KW-0479">Metal-binding</keyword>